<protein>
    <submittedName>
        <fullName evidence="2">Secreted protein</fullName>
    </submittedName>
</protein>
<evidence type="ECO:0000256" key="1">
    <source>
        <dbReference type="SAM" id="SignalP"/>
    </source>
</evidence>
<proteinExistence type="predicted"/>
<comment type="caution">
    <text evidence="2">The sequence shown here is derived from an EMBL/GenBank/DDBJ whole genome shotgun (WGS) entry which is preliminary data.</text>
</comment>
<dbReference type="EMBL" id="CAIF01000028">
    <property type="protein sequence ID" value="CCH41749.1"/>
    <property type="molecule type" value="Genomic_DNA"/>
</dbReference>
<sequence>MKLSQLLTSTALFASAAFAASNSTNAVNEDAAGPISTVTTAVPTINPGDNDVAHSSHAGKAGDLFWDASYVIK</sequence>
<accession>K0KJW1</accession>
<organism evidence="2 3">
    <name type="scientific">Wickerhamomyces ciferrii (strain ATCC 14091 / BCRC 22168 / CBS 111 / JCM 3599 / NBRC 0793 / NRRL Y-1031 F-60-10)</name>
    <name type="common">Yeast</name>
    <name type="synonym">Pichia ciferrii</name>
    <dbReference type="NCBI Taxonomy" id="1206466"/>
    <lineage>
        <taxon>Eukaryota</taxon>
        <taxon>Fungi</taxon>
        <taxon>Dikarya</taxon>
        <taxon>Ascomycota</taxon>
        <taxon>Saccharomycotina</taxon>
        <taxon>Saccharomycetes</taxon>
        <taxon>Phaffomycetales</taxon>
        <taxon>Wickerhamomycetaceae</taxon>
        <taxon>Wickerhamomyces</taxon>
    </lineage>
</organism>
<name>K0KJW1_WICCF</name>
<evidence type="ECO:0000313" key="3">
    <source>
        <dbReference type="Proteomes" id="UP000009328"/>
    </source>
</evidence>
<dbReference type="AlphaFoldDB" id="K0KJW1"/>
<reference evidence="2 3" key="1">
    <citation type="journal article" date="2012" name="Eukaryot. Cell">
        <title>Draft genome sequence of Wickerhamomyces ciferrii NRRL Y-1031 F-60-10.</title>
        <authorList>
            <person name="Schneider J."/>
            <person name="Andrea H."/>
            <person name="Blom J."/>
            <person name="Jaenicke S."/>
            <person name="Ruckert C."/>
            <person name="Schorsch C."/>
            <person name="Szczepanowski R."/>
            <person name="Farwick M."/>
            <person name="Goesmann A."/>
            <person name="Puhler A."/>
            <person name="Schaffer S."/>
            <person name="Tauch A."/>
            <person name="Kohler T."/>
            <person name="Brinkrolf K."/>
        </authorList>
    </citation>
    <scope>NUCLEOTIDE SEQUENCE [LARGE SCALE GENOMIC DNA]</scope>
    <source>
        <strain evidence="3">ATCC 14091 / BCRC 22168 / CBS 111 / JCM 3599 / NBRC 0793 / NRRL Y-1031 F-60-10</strain>
    </source>
</reference>
<feature type="chain" id="PRO_5003837685" evidence="1">
    <location>
        <begin position="27"/>
        <end position="73"/>
    </location>
</feature>
<gene>
    <name evidence="2" type="ORF">BN7_1288</name>
</gene>
<dbReference type="InParanoid" id="K0KJW1"/>
<keyword evidence="3" id="KW-1185">Reference proteome</keyword>
<dbReference type="HOGENOM" id="CLU_2706677_0_0_1"/>
<keyword evidence="1" id="KW-0732">Signal</keyword>
<feature type="signal peptide" evidence="1">
    <location>
        <begin position="1"/>
        <end position="26"/>
    </location>
</feature>
<evidence type="ECO:0000313" key="2">
    <source>
        <dbReference type="EMBL" id="CCH41749.1"/>
    </source>
</evidence>
<dbReference type="Proteomes" id="UP000009328">
    <property type="component" value="Unassembled WGS sequence"/>
</dbReference>